<dbReference type="NCBIfam" id="NF007557">
    <property type="entry name" value="PRK10178.1"/>
    <property type="match status" value="1"/>
</dbReference>
<evidence type="ECO:0000256" key="7">
    <source>
        <dbReference type="ARBA" id="ARBA00023049"/>
    </source>
</evidence>
<evidence type="ECO:0000256" key="6">
    <source>
        <dbReference type="ARBA" id="ARBA00022997"/>
    </source>
</evidence>
<evidence type="ECO:0000256" key="3">
    <source>
        <dbReference type="ARBA" id="ARBA00022723"/>
    </source>
</evidence>
<evidence type="ECO:0000256" key="2">
    <source>
        <dbReference type="ARBA" id="ARBA00022670"/>
    </source>
</evidence>
<dbReference type="PIRSF" id="PIRSF026671">
    <property type="entry name" value="AA_dipeptidase"/>
    <property type="match status" value="1"/>
</dbReference>
<comment type="similarity">
    <text evidence="9 10">Belongs to the peptidase M15D family.</text>
</comment>
<evidence type="ECO:0000313" key="12">
    <source>
        <dbReference type="Proteomes" id="UP000262939"/>
    </source>
</evidence>
<dbReference type="PANTHER" id="PTHR43126">
    <property type="entry name" value="D-ALANYL-D-ALANINE DIPEPTIDASE"/>
    <property type="match status" value="1"/>
</dbReference>
<keyword evidence="12" id="KW-1185">Reference proteome</keyword>
<accession>A0A372L981</accession>
<keyword evidence="4 9" id="KW-0378">Hydrolase</keyword>
<dbReference type="EC" id="3.4.13.22" evidence="9 10"/>
<dbReference type="EMBL" id="QVTD01000011">
    <property type="protein sequence ID" value="RFU62088.1"/>
    <property type="molecule type" value="Genomic_DNA"/>
</dbReference>
<dbReference type="InterPro" id="IPR000755">
    <property type="entry name" value="A_A_dipeptidase"/>
</dbReference>
<feature type="binding site" evidence="9">
    <location>
        <position position="136"/>
    </location>
    <ligand>
        <name>Zn(2+)</name>
        <dbReference type="ChEBI" id="CHEBI:29105"/>
        <note>catalytic</note>
    </ligand>
</feature>
<dbReference type="SUPFAM" id="SSF55166">
    <property type="entry name" value="Hedgehog/DD-peptidase"/>
    <property type="match status" value="1"/>
</dbReference>
<feature type="active site" description="Proton donor/acceptor" evidence="9">
    <location>
        <position position="193"/>
    </location>
</feature>
<dbReference type="GO" id="GO:0006508">
    <property type="term" value="P:proteolysis"/>
    <property type="evidence" value="ECO:0007669"/>
    <property type="project" value="UniProtKB-KW"/>
</dbReference>
<dbReference type="GO" id="GO:0160237">
    <property type="term" value="F:D-Ala-D-Ala dipeptidase activity"/>
    <property type="evidence" value="ECO:0007669"/>
    <property type="project" value="UniProtKB-EC"/>
</dbReference>
<proteinExistence type="inferred from homology"/>
<dbReference type="Gene3D" id="3.30.1380.10">
    <property type="match status" value="1"/>
</dbReference>
<protein>
    <recommendedName>
        <fullName evidence="9 10">D-alanyl-D-alanine dipeptidase</fullName>
        <shortName evidence="9 10">D-Ala-D-Ala dipeptidase</shortName>
        <ecNumber evidence="9 10">3.4.13.22</ecNumber>
    </recommendedName>
</protein>
<dbReference type="AlphaFoldDB" id="A0A372L981"/>
<dbReference type="HAMAP" id="MF_01924">
    <property type="entry name" value="A_A_dipeptidase"/>
    <property type="match status" value="1"/>
</dbReference>
<sequence>MSKQKSYLILFLTFLLCLLPYEQIFAAGYIKSKEKSKLVDIRKLDKTIVIDLRYATKNNFTKKKIYPAAVPLLRKETAAKLVKVNNEAAKKGYRIKVWDAYRPFSAQRTLYNAASNKSYVAHPSKGSRHNRGAAVDLTLVDRKGKELLMPSAFDDFTKRAHRNNPGMNKTAKKNMDYLTSIMKKHGFRTISNEWWHYEDTNWEKYPLLDVPLTSFK</sequence>
<comment type="cofactor">
    <cofactor evidence="9">
        <name>Zn(2+)</name>
        <dbReference type="ChEBI" id="CHEBI:29105"/>
    </cofactor>
    <text evidence="9">Binds 1 zinc ion per subunit.</text>
</comment>
<name>A0A372L981_9BACI</name>
<comment type="caution">
    <text evidence="11">The sequence shown here is derived from an EMBL/GenBank/DDBJ whole genome shotgun (WGS) entry which is preliminary data.</text>
</comment>
<evidence type="ECO:0000256" key="9">
    <source>
        <dbReference type="HAMAP-Rule" id="MF_01924"/>
    </source>
</evidence>
<dbReference type="Pfam" id="PF01427">
    <property type="entry name" value="Peptidase_M15"/>
    <property type="match status" value="1"/>
</dbReference>
<dbReference type="OrthoDB" id="9801430at2"/>
<keyword evidence="5 9" id="KW-0862">Zinc</keyword>
<comment type="function">
    <text evidence="9 10">Catalyzes hydrolysis of the D-alanyl-D-alanine dipeptide.</text>
</comment>
<evidence type="ECO:0000256" key="8">
    <source>
        <dbReference type="ARBA" id="ARBA00023316"/>
    </source>
</evidence>
<comment type="catalytic activity">
    <reaction evidence="1 9 10">
        <text>D-alanyl-D-alanine + H2O = 2 D-alanine</text>
        <dbReference type="Rhea" id="RHEA:20661"/>
        <dbReference type="ChEBI" id="CHEBI:15377"/>
        <dbReference type="ChEBI" id="CHEBI:57416"/>
        <dbReference type="ChEBI" id="CHEBI:57822"/>
        <dbReference type="EC" id="3.4.13.22"/>
    </reaction>
</comment>
<keyword evidence="6 9" id="KW-0224">Dipeptidase</keyword>
<gene>
    <name evidence="11" type="ORF">D0466_16020</name>
</gene>
<dbReference type="PANTHER" id="PTHR43126:SF1">
    <property type="entry name" value="D-ALANYL-D-ALANINE DIPEPTIDASE"/>
    <property type="match status" value="1"/>
</dbReference>
<dbReference type="Proteomes" id="UP000262939">
    <property type="component" value="Unassembled WGS sequence"/>
</dbReference>
<dbReference type="InterPro" id="IPR009045">
    <property type="entry name" value="Zn_M74/Hedgehog-like"/>
</dbReference>
<evidence type="ECO:0000256" key="1">
    <source>
        <dbReference type="ARBA" id="ARBA00001362"/>
    </source>
</evidence>
<evidence type="ECO:0000256" key="5">
    <source>
        <dbReference type="ARBA" id="ARBA00022833"/>
    </source>
</evidence>
<dbReference type="RefSeq" id="WP_117323546.1">
    <property type="nucleotide sequence ID" value="NZ_QVTD01000011.1"/>
</dbReference>
<keyword evidence="8 10" id="KW-0961">Cell wall biogenesis/degradation</keyword>
<keyword evidence="2 9" id="KW-0645">Protease</keyword>
<evidence type="ECO:0000256" key="4">
    <source>
        <dbReference type="ARBA" id="ARBA00022801"/>
    </source>
</evidence>
<dbReference type="GO" id="GO:0008270">
    <property type="term" value="F:zinc ion binding"/>
    <property type="evidence" value="ECO:0007669"/>
    <property type="project" value="UniProtKB-UniRule"/>
</dbReference>
<feature type="site" description="Transition state stabilizer" evidence="9">
    <location>
        <position position="102"/>
    </location>
</feature>
<feature type="binding site" evidence="9">
    <location>
        <position position="196"/>
    </location>
    <ligand>
        <name>Zn(2+)</name>
        <dbReference type="ChEBI" id="CHEBI:29105"/>
        <note>catalytic</note>
    </ligand>
</feature>
<evidence type="ECO:0000313" key="11">
    <source>
        <dbReference type="EMBL" id="RFU62088.1"/>
    </source>
</evidence>
<evidence type="ECO:0000256" key="10">
    <source>
        <dbReference type="PIRNR" id="PIRNR026671"/>
    </source>
</evidence>
<keyword evidence="7 9" id="KW-0482">Metalloprotease</keyword>
<organism evidence="11 12">
    <name type="scientific">Peribacillus glennii</name>
    <dbReference type="NCBI Taxonomy" id="2303991"/>
    <lineage>
        <taxon>Bacteria</taxon>
        <taxon>Bacillati</taxon>
        <taxon>Bacillota</taxon>
        <taxon>Bacilli</taxon>
        <taxon>Bacillales</taxon>
        <taxon>Bacillaceae</taxon>
        <taxon>Peribacillus</taxon>
    </lineage>
</organism>
<keyword evidence="3 9" id="KW-0479">Metal-binding</keyword>
<dbReference type="CDD" id="cd14840">
    <property type="entry name" value="D-Ala-D-Ala_dipeptidase_Aad"/>
    <property type="match status" value="1"/>
</dbReference>
<dbReference type="GO" id="GO:0008237">
    <property type="term" value="F:metallopeptidase activity"/>
    <property type="evidence" value="ECO:0007669"/>
    <property type="project" value="UniProtKB-KW"/>
</dbReference>
<feature type="binding site" evidence="9">
    <location>
        <position position="129"/>
    </location>
    <ligand>
        <name>Zn(2+)</name>
        <dbReference type="ChEBI" id="CHEBI:29105"/>
        <note>catalytic</note>
    </ligand>
</feature>
<dbReference type="GO" id="GO:0071555">
    <property type="term" value="P:cell wall organization"/>
    <property type="evidence" value="ECO:0007669"/>
    <property type="project" value="UniProtKB-KW"/>
</dbReference>
<reference evidence="11 12" key="1">
    <citation type="submission" date="2018-08" db="EMBL/GenBank/DDBJ databases">
        <title>Bacillus chawlae sp. nov., Bacillus glennii sp. nov., and Bacillus saganii sp. nov. Isolated from the Vehicle Assembly Building at Kennedy Space Center where the Viking Spacecraft were Assembled.</title>
        <authorList>
            <person name="Seuylemezian A."/>
            <person name="Vaishampayan P."/>
        </authorList>
    </citation>
    <scope>NUCLEOTIDE SEQUENCE [LARGE SCALE GENOMIC DNA]</scope>
    <source>
        <strain evidence="11 12">V44-8</strain>
    </source>
</reference>